<dbReference type="Proteomes" id="UP001496146">
    <property type="component" value="Unassembled WGS sequence"/>
</dbReference>
<protein>
    <submittedName>
        <fullName evidence="7">Flippase</fullName>
    </submittedName>
</protein>
<evidence type="ECO:0000256" key="1">
    <source>
        <dbReference type="ARBA" id="ARBA00004651"/>
    </source>
</evidence>
<feature type="transmembrane region" description="Helical" evidence="6">
    <location>
        <begin position="361"/>
        <end position="380"/>
    </location>
</feature>
<dbReference type="CDD" id="cd13128">
    <property type="entry name" value="MATE_Wzx_like"/>
    <property type="match status" value="1"/>
</dbReference>
<keyword evidence="3 6" id="KW-0812">Transmembrane</keyword>
<feature type="transmembrane region" description="Helical" evidence="6">
    <location>
        <begin position="170"/>
        <end position="192"/>
    </location>
</feature>
<comment type="caution">
    <text evidence="7">The sequence shown here is derived from an EMBL/GenBank/DDBJ whole genome shotgun (WGS) entry which is preliminary data.</text>
</comment>
<proteinExistence type="predicted"/>
<dbReference type="InterPro" id="IPR050833">
    <property type="entry name" value="Poly_Biosynth_Transport"/>
</dbReference>
<feature type="transmembrane region" description="Helical" evidence="6">
    <location>
        <begin position="386"/>
        <end position="404"/>
    </location>
</feature>
<evidence type="ECO:0000256" key="3">
    <source>
        <dbReference type="ARBA" id="ARBA00022692"/>
    </source>
</evidence>
<reference evidence="7 8" key="1">
    <citation type="submission" date="2024-03" db="EMBL/GenBank/DDBJ databases">
        <title>Human intestinal bacterial collection.</title>
        <authorList>
            <person name="Pauvert C."/>
            <person name="Hitch T.C.A."/>
            <person name="Clavel T."/>
        </authorList>
    </citation>
    <scope>NUCLEOTIDE SEQUENCE [LARGE SCALE GENOMIC DNA]</scope>
    <source>
        <strain evidence="7 8">CLA-JM-H7-B</strain>
    </source>
</reference>
<evidence type="ECO:0000256" key="4">
    <source>
        <dbReference type="ARBA" id="ARBA00022989"/>
    </source>
</evidence>
<feature type="transmembrane region" description="Helical" evidence="6">
    <location>
        <begin position="87"/>
        <end position="108"/>
    </location>
</feature>
<dbReference type="InterPro" id="IPR002797">
    <property type="entry name" value="Polysacc_synth"/>
</dbReference>
<feature type="transmembrane region" description="Helical" evidence="6">
    <location>
        <begin position="289"/>
        <end position="308"/>
    </location>
</feature>
<keyword evidence="2" id="KW-1003">Cell membrane</keyword>
<evidence type="ECO:0000256" key="2">
    <source>
        <dbReference type="ARBA" id="ARBA00022475"/>
    </source>
</evidence>
<feature type="transmembrane region" description="Helical" evidence="6">
    <location>
        <begin position="243"/>
        <end position="268"/>
    </location>
</feature>
<feature type="transmembrane region" description="Helical" evidence="6">
    <location>
        <begin position="143"/>
        <end position="164"/>
    </location>
</feature>
<keyword evidence="4 6" id="KW-1133">Transmembrane helix</keyword>
<dbReference type="PANTHER" id="PTHR30250:SF11">
    <property type="entry name" value="O-ANTIGEN TRANSPORTER-RELATED"/>
    <property type="match status" value="1"/>
</dbReference>
<keyword evidence="5 6" id="KW-0472">Membrane</keyword>
<feature type="transmembrane region" description="Helical" evidence="6">
    <location>
        <begin position="114"/>
        <end position="136"/>
    </location>
</feature>
<dbReference type="Pfam" id="PF01943">
    <property type="entry name" value="Polysacc_synt"/>
    <property type="match status" value="1"/>
</dbReference>
<evidence type="ECO:0000313" key="8">
    <source>
        <dbReference type="Proteomes" id="UP001496146"/>
    </source>
</evidence>
<evidence type="ECO:0000256" key="5">
    <source>
        <dbReference type="ARBA" id="ARBA00023136"/>
    </source>
</evidence>
<evidence type="ECO:0000313" key="7">
    <source>
        <dbReference type="EMBL" id="MEQ2377396.1"/>
    </source>
</evidence>
<organism evidence="7 8">
    <name type="scientific">Faecalibacterium faecis</name>
    <dbReference type="NCBI Taxonomy" id="3133157"/>
    <lineage>
        <taxon>Bacteria</taxon>
        <taxon>Bacillati</taxon>
        <taxon>Bacillota</taxon>
        <taxon>Clostridia</taxon>
        <taxon>Eubacteriales</taxon>
        <taxon>Oscillospiraceae</taxon>
        <taxon>Faecalibacterium</taxon>
    </lineage>
</organism>
<feature type="transmembrane region" description="Helical" evidence="6">
    <location>
        <begin position="12"/>
        <end position="31"/>
    </location>
</feature>
<comment type="subcellular location">
    <subcellularLocation>
        <location evidence="1">Cell membrane</location>
        <topology evidence="1">Multi-pass membrane protein</topology>
    </subcellularLocation>
</comment>
<dbReference type="PANTHER" id="PTHR30250">
    <property type="entry name" value="PST FAMILY PREDICTED COLANIC ACID TRANSPORTER"/>
    <property type="match status" value="1"/>
</dbReference>
<evidence type="ECO:0000256" key="6">
    <source>
        <dbReference type="SAM" id="Phobius"/>
    </source>
</evidence>
<feature type="transmembrane region" description="Helical" evidence="6">
    <location>
        <begin position="213"/>
        <end position="237"/>
    </location>
</feature>
<keyword evidence="8" id="KW-1185">Reference proteome</keyword>
<accession>A0ABV1BNP1</accession>
<feature type="transmembrane region" description="Helical" evidence="6">
    <location>
        <begin position="425"/>
        <end position="446"/>
    </location>
</feature>
<feature type="transmembrane region" description="Helical" evidence="6">
    <location>
        <begin position="328"/>
        <end position="349"/>
    </location>
</feature>
<gene>
    <name evidence="7" type="ORF">WMO17_08570</name>
</gene>
<dbReference type="EMBL" id="JBBMEP010000014">
    <property type="protein sequence ID" value="MEQ2377396.1"/>
    <property type="molecule type" value="Genomic_DNA"/>
</dbReference>
<sequence length="482" mass="53441">MKEKSLKLNMALNAVKSLMGIVFPLISFPYVAKTLSVTDLGQYNFASSVIGYFALFAQLGISSYAVREGAGIRDNQEKLKKFCGEILSINMLVTAIVYVVFFMCLLTVPKFHGYTALLLTFSVQIIFTTIGTEWIFGIYEDYLFLTIRSIVVQMLSIVLLFVFVRKQGDVIPYAVVTVTANVGANVVNCVCAQKKIRFGLRKSLNLRHHLKPILIIFSTALACTIYVNSDVTVLGFICSDYNVGLYSVSTKIYTVLKTVATSTLMVAIPRLSYYIANNMQSEYNKQLKTILQTVIVLIAPVTVGVIMLRREVILLLADESYMGAIESLVILCAALPVCVLATFVGQCILMPFKDEKIIFKATMISAAVNLILNLILIPFFAQNAAAFTTLLAEGTALIIQAYYARKYVKLSGIFKTIRNTALGSIAIVICCVLLSGVHLFAVRILADIVISAITYLVILMLLKEEGIVFLLRWTRQRKSEEK</sequence>
<name>A0ABV1BNP1_9FIRM</name>
<dbReference type="RefSeq" id="WP_349137883.1">
    <property type="nucleotide sequence ID" value="NZ_JBBMEP010000014.1"/>
</dbReference>
<feature type="transmembrane region" description="Helical" evidence="6">
    <location>
        <begin position="43"/>
        <end position="66"/>
    </location>
</feature>
<feature type="transmembrane region" description="Helical" evidence="6">
    <location>
        <begin position="452"/>
        <end position="473"/>
    </location>
</feature>